<dbReference type="HOGENOM" id="CLU_189918_3_2_5"/>
<organism evidence="1 2">
    <name type="scientific">Methylocella silvestris (strain DSM 15510 / CIP 108128 / LMG 27833 / NCIMB 13906 / BL2)</name>
    <dbReference type="NCBI Taxonomy" id="395965"/>
    <lineage>
        <taxon>Bacteria</taxon>
        <taxon>Pseudomonadati</taxon>
        <taxon>Pseudomonadota</taxon>
        <taxon>Alphaproteobacteria</taxon>
        <taxon>Hyphomicrobiales</taxon>
        <taxon>Beijerinckiaceae</taxon>
        <taxon>Methylocella</taxon>
    </lineage>
</organism>
<dbReference type="KEGG" id="msl:Msil_2259"/>
<proteinExistence type="predicted"/>
<name>B8ET55_METSB</name>
<dbReference type="OrthoDB" id="7872350at2"/>
<dbReference type="eggNOG" id="COG5509">
    <property type="taxonomic scope" value="Bacteria"/>
</dbReference>
<sequence>MDEDSIFGAPPRRAAQHEIGQSLDDLSIAQIEERIALLFAEIDRLETALKAKQASLGAAAAFFKT</sequence>
<evidence type="ECO:0008006" key="3">
    <source>
        <dbReference type="Google" id="ProtNLM"/>
    </source>
</evidence>
<evidence type="ECO:0000313" key="2">
    <source>
        <dbReference type="Proteomes" id="UP000002257"/>
    </source>
</evidence>
<keyword evidence="2" id="KW-1185">Reference proteome</keyword>
<evidence type="ECO:0000313" key="1">
    <source>
        <dbReference type="EMBL" id="ACK51193.1"/>
    </source>
</evidence>
<accession>B8ET55</accession>
<gene>
    <name evidence="1" type="ordered locus">Msil_2259</name>
</gene>
<dbReference type="STRING" id="395965.Msil_2259"/>
<dbReference type="AlphaFoldDB" id="B8ET55"/>
<dbReference type="Proteomes" id="UP000002257">
    <property type="component" value="Chromosome"/>
</dbReference>
<dbReference type="EMBL" id="CP001280">
    <property type="protein sequence ID" value="ACK51193.1"/>
    <property type="molecule type" value="Genomic_DNA"/>
</dbReference>
<reference evidence="1 2" key="1">
    <citation type="journal article" date="2010" name="J. Bacteriol.">
        <title>Complete genome sequence of the aerobic facultative methanotroph Methylocella silvestris BL2.</title>
        <authorList>
            <person name="Chen Y."/>
            <person name="Crombie A."/>
            <person name="Rahman M.T."/>
            <person name="Dedysh S.N."/>
            <person name="Liesack W."/>
            <person name="Stott M.B."/>
            <person name="Alam M."/>
            <person name="Theisen A.R."/>
            <person name="Murrell J.C."/>
            <person name="Dunfield P.F."/>
        </authorList>
    </citation>
    <scope>NUCLEOTIDE SEQUENCE [LARGE SCALE GENOMIC DNA]</scope>
    <source>
        <strain evidence="2">DSM 15510 / CIP 108128 / LMG 27833 / NCIMB 13906 / BL2</strain>
    </source>
</reference>
<dbReference type="InterPro" id="IPR009579">
    <property type="entry name" value="DUF1192"/>
</dbReference>
<dbReference type="RefSeq" id="WP_012591262.1">
    <property type="nucleotide sequence ID" value="NC_011666.1"/>
</dbReference>
<dbReference type="Pfam" id="PF06698">
    <property type="entry name" value="DUF1192"/>
    <property type="match status" value="1"/>
</dbReference>
<protein>
    <recommendedName>
        <fullName evidence="3">DUF1192 domain-containing protein</fullName>
    </recommendedName>
</protein>